<dbReference type="InterPro" id="IPR029063">
    <property type="entry name" value="SAM-dependent_MTases_sf"/>
</dbReference>
<dbReference type="InterPro" id="IPR001077">
    <property type="entry name" value="COMT_C"/>
</dbReference>
<organism evidence="5">
    <name type="scientific">marine sediment metagenome</name>
    <dbReference type="NCBI Taxonomy" id="412755"/>
    <lineage>
        <taxon>unclassified sequences</taxon>
        <taxon>metagenomes</taxon>
        <taxon>ecological metagenomes</taxon>
    </lineage>
</organism>
<evidence type="ECO:0000313" key="5">
    <source>
        <dbReference type="EMBL" id="GAG09340.1"/>
    </source>
</evidence>
<name>X0UUC7_9ZZZZ</name>
<feature type="domain" description="O-methyltransferase C-terminal" evidence="4">
    <location>
        <begin position="3"/>
        <end position="128"/>
    </location>
</feature>
<gene>
    <name evidence="5" type="ORF">S01H1_33210</name>
</gene>
<dbReference type="Gene3D" id="3.40.50.150">
    <property type="entry name" value="Vaccinia Virus protein VP39"/>
    <property type="match status" value="1"/>
</dbReference>
<proteinExistence type="predicted"/>
<keyword evidence="1" id="KW-0489">Methyltransferase</keyword>
<dbReference type="SUPFAM" id="SSF53335">
    <property type="entry name" value="S-adenosyl-L-methionine-dependent methyltransferases"/>
    <property type="match status" value="1"/>
</dbReference>
<evidence type="ECO:0000256" key="1">
    <source>
        <dbReference type="ARBA" id="ARBA00022603"/>
    </source>
</evidence>
<dbReference type="EMBL" id="BARS01020615">
    <property type="protein sequence ID" value="GAG09340.1"/>
    <property type="molecule type" value="Genomic_DNA"/>
</dbReference>
<keyword evidence="2" id="KW-0808">Transferase</keyword>
<dbReference type="PANTHER" id="PTHR43712">
    <property type="entry name" value="PUTATIVE (AFU_ORTHOLOGUE AFUA_4G14580)-RELATED"/>
    <property type="match status" value="1"/>
</dbReference>
<reference evidence="5" key="1">
    <citation type="journal article" date="2014" name="Front. Microbiol.">
        <title>High frequency of phylogenetically diverse reductive dehalogenase-homologous genes in deep subseafloor sedimentary metagenomes.</title>
        <authorList>
            <person name="Kawai M."/>
            <person name="Futagami T."/>
            <person name="Toyoda A."/>
            <person name="Takaki Y."/>
            <person name="Nishi S."/>
            <person name="Hori S."/>
            <person name="Arai W."/>
            <person name="Tsubouchi T."/>
            <person name="Morono Y."/>
            <person name="Uchiyama I."/>
            <person name="Ito T."/>
            <person name="Fujiyama A."/>
            <person name="Inagaki F."/>
            <person name="Takami H."/>
        </authorList>
    </citation>
    <scope>NUCLEOTIDE SEQUENCE</scope>
    <source>
        <strain evidence="5">Expedition CK06-06</strain>
    </source>
</reference>
<evidence type="ECO:0000259" key="4">
    <source>
        <dbReference type="Pfam" id="PF00891"/>
    </source>
</evidence>
<dbReference type="InterPro" id="IPR016461">
    <property type="entry name" value="COMT-like"/>
</dbReference>
<evidence type="ECO:0000256" key="3">
    <source>
        <dbReference type="ARBA" id="ARBA00022691"/>
    </source>
</evidence>
<sequence length="147" mass="16290">ANPLMEGIVADTPSVIQKTGKIIQAQGIEGRCQAVECDFFKKIPFGSDAYLMSNILHDWPDEQCRIILTNCHRAMKTESKLLVVEMVIAPGNEPSVAKLLDLEMLVITGGRERTEAEFNNLFVSSGFKPSRIIPTKESVCVIEVIRV</sequence>
<dbReference type="PROSITE" id="PS51683">
    <property type="entry name" value="SAM_OMT_II"/>
    <property type="match status" value="1"/>
</dbReference>
<dbReference type="PANTHER" id="PTHR43712:SF2">
    <property type="entry name" value="O-METHYLTRANSFERASE CICE"/>
    <property type="match status" value="1"/>
</dbReference>
<dbReference type="AlphaFoldDB" id="X0UUC7"/>
<comment type="caution">
    <text evidence="5">The sequence shown here is derived from an EMBL/GenBank/DDBJ whole genome shotgun (WGS) entry which is preliminary data.</text>
</comment>
<dbReference type="GO" id="GO:0008171">
    <property type="term" value="F:O-methyltransferase activity"/>
    <property type="evidence" value="ECO:0007669"/>
    <property type="project" value="InterPro"/>
</dbReference>
<accession>X0UUC7</accession>
<evidence type="ECO:0000256" key="2">
    <source>
        <dbReference type="ARBA" id="ARBA00022679"/>
    </source>
</evidence>
<dbReference type="Pfam" id="PF00891">
    <property type="entry name" value="Methyltransf_2"/>
    <property type="match status" value="1"/>
</dbReference>
<feature type="non-terminal residue" evidence="5">
    <location>
        <position position="1"/>
    </location>
</feature>
<keyword evidence="3" id="KW-0949">S-adenosyl-L-methionine</keyword>
<dbReference type="GO" id="GO:0032259">
    <property type="term" value="P:methylation"/>
    <property type="evidence" value="ECO:0007669"/>
    <property type="project" value="UniProtKB-KW"/>
</dbReference>
<protein>
    <recommendedName>
        <fullName evidence="4">O-methyltransferase C-terminal domain-containing protein</fullName>
    </recommendedName>
</protein>